<feature type="domain" description="Pop1 N-terminal" evidence="5">
    <location>
        <begin position="63"/>
        <end position="299"/>
    </location>
</feature>
<dbReference type="Pfam" id="PF22770">
    <property type="entry name" value="POP1_C"/>
    <property type="match status" value="1"/>
</dbReference>
<evidence type="ECO:0000256" key="3">
    <source>
        <dbReference type="ARBA" id="ARBA00023242"/>
    </source>
</evidence>
<dbReference type="InterPro" id="IPR012590">
    <property type="entry name" value="POPLD_dom"/>
</dbReference>
<comment type="subcellular location">
    <subcellularLocation>
        <location evidence="1">Nucleus</location>
    </subcellularLocation>
</comment>
<feature type="domain" description="POPLD" evidence="6">
    <location>
        <begin position="551"/>
        <end position="657"/>
    </location>
</feature>
<evidence type="ECO:0000259" key="5">
    <source>
        <dbReference type="Pfam" id="PF06978"/>
    </source>
</evidence>
<proteinExistence type="predicted"/>
<dbReference type="InterPro" id="IPR055079">
    <property type="entry name" value="POP1_C"/>
</dbReference>
<evidence type="ECO:0000259" key="6">
    <source>
        <dbReference type="Pfam" id="PF08170"/>
    </source>
</evidence>
<keyword evidence="3" id="KW-0539">Nucleus</keyword>
<evidence type="ECO:0000313" key="8">
    <source>
        <dbReference type="EMBL" id="GMM58877.1"/>
    </source>
</evidence>
<dbReference type="GO" id="GO:0001682">
    <property type="term" value="P:tRNA 5'-leader removal"/>
    <property type="evidence" value="ECO:0007669"/>
    <property type="project" value="InterPro"/>
</dbReference>
<dbReference type="InterPro" id="IPR039182">
    <property type="entry name" value="Pop1"/>
</dbReference>
<reference evidence="8 9" key="1">
    <citation type="journal article" date="2023" name="Elife">
        <title>Identification of key yeast species and microbe-microbe interactions impacting larval growth of Drosophila in the wild.</title>
        <authorList>
            <person name="Mure A."/>
            <person name="Sugiura Y."/>
            <person name="Maeda R."/>
            <person name="Honda K."/>
            <person name="Sakurai N."/>
            <person name="Takahashi Y."/>
            <person name="Watada M."/>
            <person name="Katoh T."/>
            <person name="Gotoh A."/>
            <person name="Gotoh Y."/>
            <person name="Taniguchi I."/>
            <person name="Nakamura K."/>
            <person name="Hayashi T."/>
            <person name="Katayama T."/>
            <person name="Uemura T."/>
            <person name="Hattori Y."/>
        </authorList>
    </citation>
    <scope>NUCLEOTIDE SEQUENCE [LARGE SCALE GENOMIC DNA]</scope>
    <source>
        <strain evidence="8 9">KH-74</strain>
    </source>
</reference>
<dbReference type="GO" id="GO:0005655">
    <property type="term" value="C:nucleolar ribonuclease P complex"/>
    <property type="evidence" value="ECO:0007669"/>
    <property type="project" value="InterPro"/>
</dbReference>
<keyword evidence="9" id="KW-1185">Reference proteome</keyword>
<comment type="caution">
    <text evidence="8">The sequence shown here is derived from an EMBL/GenBank/DDBJ whole genome shotgun (WGS) entry which is preliminary data.</text>
</comment>
<dbReference type="EMBL" id="BTGD01000025">
    <property type="protein sequence ID" value="GMM58877.1"/>
    <property type="molecule type" value="Genomic_DNA"/>
</dbReference>
<dbReference type="AlphaFoldDB" id="A0AAV5S5F5"/>
<evidence type="ECO:0000256" key="1">
    <source>
        <dbReference type="ARBA" id="ARBA00004123"/>
    </source>
</evidence>
<dbReference type="Pfam" id="PF08170">
    <property type="entry name" value="POPLD"/>
    <property type="match status" value="1"/>
</dbReference>
<evidence type="ECO:0000259" key="7">
    <source>
        <dbReference type="Pfam" id="PF22770"/>
    </source>
</evidence>
<gene>
    <name evidence="8" type="ORF">DAKH74_054940</name>
</gene>
<accession>A0AAV5S5F5</accession>
<evidence type="ECO:0000256" key="4">
    <source>
        <dbReference type="SAM" id="MobiDB-lite"/>
    </source>
</evidence>
<dbReference type="InterPro" id="IPR009723">
    <property type="entry name" value="Pop1_N"/>
</dbReference>
<organism evidence="8 9">
    <name type="scientific">Maudiozyma humilis</name>
    <name type="common">Sour dough yeast</name>
    <name type="synonym">Kazachstania humilis</name>
    <dbReference type="NCBI Taxonomy" id="51915"/>
    <lineage>
        <taxon>Eukaryota</taxon>
        <taxon>Fungi</taxon>
        <taxon>Dikarya</taxon>
        <taxon>Ascomycota</taxon>
        <taxon>Saccharomycotina</taxon>
        <taxon>Saccharomycetes</taxon>
        <taxon>Saccharomycetales</taxon>
        <taxon>Saccharomycetaceae</taxon>
        <taxon>Maudiozyma</taxon>
    </lineage>
</organism>
<evidence type="ECO:0000256" key="2">
    <source>
        <dbReference type="ARBA" id="ARBA00022694"/>
    </source>
</evidence>
<protein>
    <submittedName>
        <fullName evidence="8">Ribonuclease P/MRP protein subunit</fullName>
    </submittedName>
</protein>
<dbReference type="PANTHER" id="PTHR22731:SF3">
    <property type="entry name" value="RIBONUCLEASES P_MRP PROTEIN SUBUNIT POP1"/>
    <property type="match status" value="1"/>
</dbReference>
<evidence type="ECO:0000313" key="9">
    <source>
        <dbReference type="Proteomes" id="UP001377567"/>
    </source>
</evidence>
<sequence length="866" mass="98928">MSVTPAKRSGGKREYNKNQVKKRQRVWNARTIRAEAAISSAKDSANAPGDLSESGAMLNVNQFVNTRQYEIKQLQVAMHKSKASGATRVFQALPRKLRRRTASHNIRRIPKRMRNRALREMLKSDQKNTVAKSTTKRHGLNAKGFYKAKMAIKLLRLASRSTTMKLNFPEGVSLANCKVRGKIRSLQKIIKDARAKRIPDEQLLNNKVGSIDVSAVNKVSPKPRGRLKYMKRQSEFCWLPSHVWNAKRSHMIKRWGYQIPWSATQKCFKLVHRIGGSGAASDGTLSLDSSFIGTIILSSKQEEEQLLSDLIKALTNGRAIRHKYKQKRTAFQGLCFDINTEDLGVIGDVLGMIEVIWINNANAMLRLHPAIYPKILDKLLFYSDRLSVQDARYAIASITLSGAETLKTLTSILRSTETSTSYQQLTNVCHVTDVSALPSDLSFAFNAMDPRHLSSPKQLNVSRNKLDTKLVLDQHNRKPADDIERVLLQLVTQSGRTDSYKNQQTTHDITIRRKQLKFSGSPISDNGVLPFNKGKDPEIPLFIYWRKESNDWVMLMPWFWHLHFWNQIQRCPRVFNIGLRQTQQLQYERKELYFPDDFPFTETGYLENTVYKMESAKIKWERKPISKRVNFSKLKDVHNVSLPSFSGEIGNYFSCDWRLLQILRNGISFLIKDGKKLEYIDHDRTTQFLENGERRITVLNDLFELYKDFLSKDIDLKHSKLPVALDTAGYNEVRPQESIQNQMDILNKPLFIRAVSCRYNDGGHVKDNARIYRLPLKSVENGNVDEANVFRANGKLQRNISKIIPGPEDLIGFVTSGSYNLQSGSSVGNGFVMDDGNAHLRSHQEVLIRNVGSNDYRTAIMSHIDI</sequence>
<dbReference type="GO" id="GO:0000172">
    <property type="term" value="C:ribonuclease MRP complex"/>
    <property type="evidence" value="ECO:0007669"/>
    <property type="project" value="InterPro"/>
</dbReference>
<feature type="domain" description="POP1 C-terminal" evidence="7">
    <location>
        <begin position="808"/>
        <end position="862"/>
    </location>
</feature>
<dbReference type="PANTHER" id="PTHR22731">
    <property type="entry name" value="RIBONUCLEASES P/MRP PROTEIN SUBUNIT POP1"/>
    <property type="match status" value="1"/>
</dbReference>
<keyword evidence="2" id="KW-0819">tRNA processing</keyword>
<feature type="region of interest" description="Disordered" evidence="4">
    <location>
        <begin position="1"/>
        <end position="23"/>
    </location>
</feature>
<name>A0AAV5S5F5_MAUHU</name>
<dbReference type="Proteomes" id="UP001377567">
    <property type="component" value="Unassembled WGS sequence"/>
</dbReference>
<dbReference type="Pfam" id="PF06978">
    <property type="entry name" value="POP1_N"/>
    <property type="match status" value="1"/>
</dbReference>